<dbReference type="Pfam" id="PF10079">
    <property type="entry name" value="Rossmann-like_BshC"/>
    <property type="match status" value="1"/>
</dbReference>
<dbReference type="Pfam" id="PF24850">
    <property type="entry name" value="CC_BshC"/>
    <property type="match status" value="1"/>
</dbReference>
<gene>
    <name evidence="2 5" type="primary">bshC</name>
    <name evidence="5" type="ORF">KACHI17_03620</name>
</gene>
<sequence>MKHHCSRIPYESTGYFSKIVTDYLAQTDSVRPFFARTPDRQGIKDAIISRKSFNTPRAELVKALEAQYAGVESSLLVQEQIQSLKSEKTFTVVTAHQPNIFTGPLYFIYKILHAIELADTLKKEMPDLHFVPVYYMGSEDADLDELGHINIDGHPLSWKTNQTGAVGRMKVDKELIKLMSTIEGQTGVLPFGKELSELFRSAYTEGRSIQDATLHLVNQLFGRFGLVVLIPDQPQLKQCFASVIKKELWEGFSHKIVSRTITELEKNYKVQAGGREINLFYLIDNQRERIEKNEEHFTVPALGLQFTQDQILEELAQHPERFSPNVILRGAFQETILPNIAFIGGGGELAYWLELKDVFAAIEVPYPVLLLRNSFLILTEEQEKKIHQLGLDLVRIFQKTDRLFNDMVKIRTDKQIVLTEEVQKLQALYLQIETMAAEIDQTLSPHVQALQTNALKRIHELEKKMLRAEKRKFETEQRQLTQIKDQLFPKDSLQERVDNISGWYARYGTDWIDMLKQQSLSMTSAFTVLTIDR</sequence>
<dbReference type="InterPro" id="IPR011199">
    <property type="entry name" value="Bacillithiol_biosynth_BshC"/>
</dbReference>
<keyword evidence="1 2" id="KW-0436">Ligase</keyword>
<dbReference type="EMBL" id="AP029612">
    <property type="protein sequence ID" value="BFG69481.1"/>
    <property type="molecule type" value="Genomic_DNA"/>
</dbReference>
<dbReference type="PIRSF" id="PIRSF012535">
    <property type="entry name" value="UCP012535"/>
    <property type="match status" value="1"/>
</dbReference>
<evidence type="ECO:0000259" key="4">
    <source>
        <dbReference type="Pfam" id="PF24850"/>
    </source>
</evidence>
<proteinExistence type="inferred from homology"/>
<dbReference type="EC" id="6.-.-.-" evidence="2"/>
<dbReference type="NCBIfam" id="TIGR03998">
    <property type="entry name" value="thiol_BshC"/>
    <property type="match status" value="1"/>
</dbReference>
<dbReference type="InterPro" id="IPR055398">
    <property type="entry name" value="Rossmann-like_BshC"/>
</dbReference>
<evidence type="ECO:0000256" key="2">
    <source>
        <dbReference type="HAMAP-Rule" id="MF_01867"/>
    </source>
</evidence>
<accession>A0AAT9GFS8</accession>
<organism evidence="5">
    <name type="scientific">Sediminibacterium sp. KACHI17</name>
    <dbReference type="NCBI Taxonomy" id="1751071"/>
    <lineage>
        <taxon>Bacteria</taxon>
        <taxon>Pseudomonadati</taxon>
        <taxon>Bacteroidota</taxon>
        <taxon>Chitinophagia</taxon>
        <taxon>Chitinophagales</taxon>
        <taxon>Chitinophagaceae</taxon>
        <taxon>Sediminibacterium</taxon>
    </lineage>
</organism>
<reference evidence="5" key="1">
    <citation type="submission" date="2024-02" db="EMBL/GenBank/DDBJ databases">
        <title>Sediminibacterium planktonica sp. nov. and Sediminibacterium longus sp. nov., isolated from surface lake and river water.</title>
        <authorList>
            <person name="Watanabe K."/>
            <person name="Takemine S."/>
            <person name="Ishii Y."/>
            <person name="Ogata Y."/>
            <person name="Shindo C."/>
            <person name="Suda W."/>
        </authorList>
    </citation>
    <scope>NUCLEOTIDE SEQUENCE</scope>
    <source>
        <strain evidence="5">KACHI17</strain>
    </source>
</reference>
<evidence type="ECO:0000256" key="1">
    <source>
        <dbReference type="ARBA" id="ARBA00022598"/>
    </source>
</evidence>
<feature type="domain" description="Bacillithiol biosynthesis BshC C-terminal coiled-coil" evidence="4">
    <location>
        <begin position="375"/>
        <end position="530"/>
    </location>
</feature>
<dbReference type="InterPro" id="IPR055399">
    <property type="entry name" value="CC_BshC"/>
</dbReference>
<keyword evidence="2" id="KW-0175">Coiled coil</keyword>
<dbReference type="HAMAP" id="MF_01867">
    <property type="entry name" value="BshC"/>
    <property type="match status" value="1"/>
</dbReference>
<protein>
    <recommendedName>
        <fullName evidence="2">Putative cysteine ligase BshC</fullName>
        <ecNumber evidence="2">6.-.-.-</ecNumber>
    </recommendedName>
</protein>
<comment type="similarity">
    <text evidence="2">Belongs to the BshC family.</text>
</comment>
<feature type="coiled-coil region" evidence="2">
    <location>
        <begin position="451"/>
        <end position="486"/>
    </location>
</feature>
<evidence type="ECO:0000259" key="3">
    <source>
        <dbReference type="Pfam" id="PF10079"/>
    </source>
</evidence>
<evidence type="ECO:0000313" key="5">
    <source>
        <dbReference type="EMBL" id="BFG69481.1"/>
    </source>
</evidence>
<feature type="domain" description="Bacillithiol biosynthesis BshC N-terminal Rossmann-like" evidence="3">
    <location>
        <begin position="5"/>
        <end position="373"/>
    </location>
</feature>
<name>A0AAT9GFS8_9BACT</name>
<dbReference type="RefSeq" id="WP_353549802.1">
    <property type="nucleotide sequence ID" value="NZ_AP029612.1"/>
</dbReference>
<dbReference type="AlphaFoldDB" id="A0AAT9GFS8"/>
<dbReference type="GO" id="GO:0016874">
    <property type="term" value="F:ligase activity"/>
    <property type="evidence" value="ECO:0007669"/>
    <property type="project" value="UniProtKB-UniRule"/>
</dbReference>